<dbReference type="EMBL" id="UOEA01000059">
    <property type="protein sequence ID" value="VAV83992.1"/>
    <property type="molecule type" value="Genomic_DNA"/>
</dbReference>
<dbReference type="PROSITE" id="PS50851">
    <property type="entry name" value="CHEW"/>
    <property type="match status" value="1"/>
</dbReference>
<proteinExistence type="predicted"/>
<dbReference type="AlphaFoldDB" id="A0A3B0QUR2"/>
<dbReference type="InterPro" id="IPR039315">
    <property type="entry name" value="CheW"/>
</dbReference>
<accession>A0A3B0QUR2</accession>
<gene>
    <name evidence="6" type="ORF">MNBD_DELTA01-450</name>
</gene>
<evidence type="ECO:0000256" key="4">
    <source>
        <dbReference type="SAM" id="MobiDB-lite"/>
    </source>
</evidence>
<protein>
    <submittedName>
        <fullName evidence="6">Positive regulator of CheA protein activity (CheW)</fullName>
    </submittedName>
</protein>
<dbReference type="PANTHER" id="PTHR22617:SF23">
    <property type="entry name" value="CHEMOTAXIS PROTEIN CHEW"/>
    <property type="match status" value="1"/>
</dbReference>
<dbReference type="SUPFAM" id="SSF50341">
    <property type="entry name" value="CheW-like"/>
    <property type="match status" value="1"/>
</dbReference>
<dbReference type="CDD" id="cd00732">
    <property type="entry name" value="CheW"/>
    <property type="match status" value="1"/>
</dbReference>
<name>A0A3B0QUR2_9ZZZZ</name>
<evidence type="ECO:0000256" key="3">
    <source>
        <dbReference type="ARBA" id="ARBA00022500"/>
    </source>
</evidence>
<comment type="subcellular location">
    <subcellularLocation>
        <location evidence="1">Cytoplasm</location>
    </subcellularLocation>
</comment>
<dbReference type="GO" id="GO:0006935">
    <property type="term" value="P:chemotaxis"/>
    <property type="evidence" value="ECO:0007669"/>
    <property type="project" value="UniProtKB-KW"/>
</dbReference>
<sequence>MAEAQNNITVSGEGSQYVTFCLGDEEYGVDILKVQEIIGISPVTKVPYLPDFIKGVINLRGIVVPIVDLRLRFRLPSAEYTDRTCVVIVKVDERVVGMIVDAVSEVMEIDEAMVDAAPSFGHGVRTDFIDGMGKVDERLVLLLNIEKLFTEGEMEEISNVAGSDAGETGLEEVGGSAKEQAVEKEGCVEGADACESGVDQKLQPQDAVQ</sequence>
<reference evidence="6" key="1">
    <citation type="submission" date="2018-06" db="EMBL/GenBank/DDBJ databases">
        <authorList>
            <person name="Zhirakovskaya E."/>
        </authorList>
    </citation>
    <scope>NUCLEOTIDE SEQUENCE</scope>
</reference>
<keyword evidence="3" id="KW-0145">Chemotaxis</keyword>
<feature type="domain" description="CheW-like" evidence="5">
    <location>
        <begin position="14"/>
        <end position="154"/>
    </location>
</feature>
<dbReference type="Pfam" id="PF01584">
    <property type="entry name" value="CheW"/>
    <property type="match status" value="1"/>
</dbReference>
<dbReference type="GO" id="GO:0007165">
    <property type="term" value="P:signal transduction"/>
    <property type="evidence" value="ECO:0007669"/>
    <property type="project" value="InterPro"/>
</dbReference>
<dbReference type="FunFam" id="2.40.50.180:FF:000002">
    <property type="entry name" value="Chemotaxis protein CheW"/>
    <property type="match status" value="1"/>
</dbReference>
<keyword evidence="2" id="KW-0963">Cytoplasm</keyword>
<organism evidence="6">
    <name type="scientific">hydrothermal vent metagenome</name>
    <dbReference type="NCBI Taxonomy" id="652676"/>
    <lineage>
        <taxon>unclassified sequences</taxon>
        <taxon>metagenomes</taxon>
        <taxon>ecological metagenomes</taxon>
    </lineage>
</organism>
<dbReference type="PANTHER" id="PTHR22617">
    <property type="entry name" value="CHEMOTAXIS SENSOR HISTIDINE KINASE-RELATED"/>
    <property type="match status" value="1"/>
</dbReference>
<dbReference type="GO" id="GO:0005829">
    <property type="term" value="C:cytosol"/>
    <property type="evidence" value="ECO:0007669"/>
    <property type="project" value="TreeGrafter"/>
</dbReference>
<dbReference type="InterPro" id="IPR002545">
    <property type="entry name" value="CheW-lke_dom"/>
</dbReference>
<evidence type="ECO:0000259" key="5">
    <source>
        <dbReference type="PROSITE" id="PS50851"/>
    </source>
</evidence>
<dbReference type="InterPro" id="IPR036061">
    <property type="entry name" value="CheW-like_dom_sf"/>
</dbReference>
<feature type="region of interest" description="Disordered" evidence="4">
    <location>
        <begin position="158"/>
        <end position="186"/>
    </location>
</feature>
<dbReference type="Gene3D" id="2.40.50.180">
    <property type="entry name" value="CheA-289, Domain 4"/>
    <property type="match status" value="1"/>
</dbReference>
<evidence type="ECO:0000256" key="1">
    <source>
        <dbReference type="ARBA" id="ARBA00004496"/>
    </source>
</evidence>
<dbReference type="Gene3D" id="2.30.30.40">
    <property type="entry name" value="SH3 Domains"/>
    <property type="match status" value="1"/>
</dbReference>
<evidence type="ECO:0000313" key="6">
    <source>
        <dbReference type="EMBL" id="VAV83992.1"/>
    </source>
</evidence>
<evidence type="ECO:0000256" key="2">
    <source>
        <dbReference type="ARBA" id="ARBA00022490"/>
    </source>
</evidence>
<dbReference type="SMART" id="SM00260">
    <property type="entry name" value="CheW"/>
    <property type="match status" value="1"/>
</dbReference>